<name>A0ABR2JPX0_9EUKA</name>
<proteinExistence type="inferred from homology"/>
<gene>
    <name evidence="8" type="ORF">M9Y10_003519</name>
</gene>
<dbReference type="Pfam" id="PF00581">
    <property type="entry name" value="Rhodanese"/>
    <property type="match status" value="1"/>
</dbReference>
<protein>
    <recommendedName>
        <fullName evidence="2">protein-tyrosine-phosphatase</fullName>
        <ecNumber evidence="2">3.1.3.48</ecNumber>
    </recommendedName>
</protein>
<comment type="similarity">
    <text evidence="1">Belongs to the MPI phosphatase family.</text>
</comment>
<dbReference type="PROSITE" id="PS50206">
    <property type="entry name" value="RHODANESE_3"/>
    <property type="match status" value="1"/>
</dbReference>
<comment type="caution">
    <text evidence="8">The sequence shown here is derived from an EMBL/GenBank/DDBJ whole genome shotgun (WGS) entry which is preliminary data.</text>
</comment>
<reference evidence="8 9" key="1">
    <citation type="submission" date="2024-04" db="EMBL/GenBank/DDBJ databases">
        <title>Tritrichomonas musculus Genome.</title>
        <authorList>
            <person name="Alves-Ferreira E."/>
            <person name="Grigg M."/>
            <person name="Lorenzi H."/>
            <person name="Galac M."/>
        </authorList>
    </citation>
    <scope>NUCLEOTIDE SEQUENCE [LARGE SCALE GENOMIC DNA]</scope>
    <source>
        <strain evidence="8 9">EAF2021</strain>
    </source>
</reference>
<dbReference type="PANTHER" id="PTHR10828">
    <property type="entry name" value="M-PHASE INDUCER PHOSPHATASE DUAL SPECIFICITY PHOSPHATASE CDC25"/>
    <property type="match status" value="1"/>
</dbReference>
<evidence type="ECO:0000259" key="7">
    <source>
        <dbReference type="PROSITE" id="PS50206"/>
    </source>
</evidence>
<evidence type="ECO:0000313" key="9">
    <source>
        <dbReference type="Proteomes" id="UP001470230"/>
    </source>
</evidence>
<dbReference type="InterPro" id="IPR036873">
    <property type="entry name" value="Rhodanese-like_dom_sf"/>
</dbReference>
<dbReference type="SUPFAM" id="SSF52821">
    <property type="entry name" value="Rhodanese/Cell cycle control phosphatase"/>
    <property type="match status" value="1"/>
</dbReference>
<accession>A0ABR2JPX0</accession>
<keyword evidence="5" id="KW-0904">Protein phosphatase</keyword>
<evidence type="ECO:0000256" key="2">
    <source>
        <dbReference type="ARBA" id="ARBA00013064"/>
    </source>
</evidence>
<evidence type="ECO:0000256" key="5">
    <source>
        <dbReference type="ARBA" id="ARBA00022912"/>
    </source>
</evidence>
<sequence length="144" mass="17274">MSDIPKDPEIETLDKDETRISHETFCKLFDDHSKYEHFYVIDCRSFREYNGGHIKGAIRCNPFEDQSNIPDLYDKYYDPKSIFIFHCEYSIFRGPFAWKKFTDEHSCSNNYKEPLNAFILDGGYRQFYPLHQDYCDGRYIPEFS</sequence>
<dbReference type="EC" id="3.1.3.48" evidence="2"/>
<evidence type="ECO:0000256" key="6">
    <source>
        <dbReference type="ARBA" id="ARBA00023306"/>
    </source>
</evidence>
<evidence type="ECO:0000256" key="1">
    <source>
        <dbReference type="ARBA" id="ARBA00011065"/>
    </source>
</evidence>
<evidence type="ECO:0000256" key="4">
    <source>
        <dbReference type="ARBA" id="ARBA00022801"/>
    </source>
</evidence>
<keyword evidence="9" id="KW-1185">Reference proteome</keyword>
<evidence type="ECO:0000313" key="8">
    <source>
        <dbReference type="EMBL" id="KAK8880825.1"/>
    </source>
</evidence>
<keyword evidence="3" id="KW-0132">Cell division</keyword>
<dbReference type="SMART" id="SM00450">
    <property type="entry name" value="RHOD"/>
    <property type="match status" value="1"/>
</dbReference>
<dbReference type="Proteomes" id="UP001470230">
    <property type="component" value="Unassembled WGS sequence"/>
</dbReference>
<dbReference type="Gene3D" id="3.40.250.10">
    <property type="entry name" value="Rhodanese-like domain"/>
    <property type="match status" value="1"/>
</dbReference>
<keyword evidence="4" id="KW-0378">Hydrolase</keyword>
<feature type="domain" description="Rhodanese" evidence="7">
    <location>
        <begin position="34"/>
        <end position="136"/>
    </location>
</feature>
<evidence type="ECO:0000256" key="3">
    <source>
        <dbReference type="ARBA" id="ARBA00022618"/>
    </source>
</evidence>
<keyword evidence="6" id="KW-0131">Cell cycle</keyword>
<dbReference type="EMBL" id="JAPFFF010000010">
    <property type="protein sequence ID" value="KAK8880825.1"/>
    <property type="molecule type" value="Genomic_DNA"/>
</dbReference>
<dbReference type="InterPro" id="IPR001763">
    <property type="entry name" value="Rhodanese-like_dom"/>
</dbReference>
<dbReference type="InterPro" id="IPR000751">
    <property type="entry name" value="MPI_Phosphatase"/>
</dbReference>
<dbReference type="PRINTS" id="PR00716">
    <property type="entry name" value="MPIPHPHTASE"/>
</dbReference>
<organism evidence="8 9">
    <name type="scientific">Tritrichomonas musculus</name>
    <dbReference type="NCBI Taxonomy" id="1915356"/>
    <lineage>
        <taxon>Eukaryota</taxon>
        <taxon>Metamonada</taxon>
        <taxon>Parabasalia</taxon>
        <taxon>Tritrichomonadida</taxon>
        <taxon>Tritrichomonadidae</taxon>
        <taxon>Tritrichomonas</taxon>
    </lineage>
</organism>